<dbReference type="Proteomes" id="UP001215598">
    <property type="component" value="Unassembled WGS sequence"/>
</dbReference>
<dbReference type="AlphaFoldDB" id="A0AAD7N8K1"/>
<keyword evidence="2" id="KW-1185">Reference proteome</keyword>
<gene>
    <name evidence="1" type="ORF">B0H16DRAFT_857088</name>
</gene>
<proteinExistence type="predicted"/>
<evidence type="ECO:0000313" key="2">
    <source>
        <dbReference type="Proteomes" id="UP001215598"/>
    </source>
</evidence>
<accession>A0AAD7N8K1</accession>
<sequence length="215" mass="24486">MSTLESDAAHGEGCRRTTHYTPVAIKFLGCFWATFLLRSASQLFSLRHRLVKYWTRWTFLAINQSGIISAPILPLIPNNVVHFKSGSWSVGVQYLSLLRSVTNYPASVRVVEPDMIEAPDPLTWDQIAAFPRAAVSPEQIAQWKIDPTPLLDELFINKENTFEEGTDDLFRVVSFLTILSKGDKIFYVQNADDDQAFATTEVFFWDMLHERVVRA</sequence>
<name>A0AAD7N8K1_9AGAR</name>
<evidence type="ECO:0000313" key="1">
    <source>
        <dbReference type="EMBL" id="KAJ7750241.1"/>
    </source>
</evidence>
<organism evidence="1 2">
    <name type="scientific">Mycena metata</name>
    <dbReference type="NCBI Taxonomy" id="1033252"/>
    <lineage>
        <taxon>Eukaryota</taxon>
        <taxon>Fungi</taxon>
        <taxon>Dikarya</taxon>
        <taxon>Basidiomycota</taxon>
        <taxon>Agaricomycotina</taxon>
        <taxon>Agaricomycetes</taxon>
        <taxon>Agaricomycetidae</taxon>
        <taxon>Agaricales</taxon>
        <taxon>Marasmiineae</taxon>
        <taxon>Mycenaceae</taxon>
        <taxon>Mycena</taxon>
    </lineage>
</organism>
<dbReference type="EMBL" id="JARKIB010000066">
    <property type="protein sequence ID" value="KAJ7750241.1"/>
    <property type="molecule type" value="Genomic_DNA"/>
</dbReference>
<reference evidence="1" key="1">
    <citation type="submission" date="2023-03" db="EMBL/GenBank/DDBJ databases">
        <title>Massive genome expansion in bonnet fungi (Mycena s.s.) driven by repeated elements and novel gene families across ecological guilds.</title>
        <authorList>
            <consortium name="Lawrence Berkeley National Laboratory"/>
            <person name="Harder C.B."/>
            <person name="Miyauchi S."/>
            <person name="Viragh M."/>
            <person name="Kuo A."/>
            <person name="Thoen E."/>
            <person name="Andreopoulos B."/>
            <person name="Lu D."/>
            <person name="Skrede I."/>
            <person name="Drula E."/>
            <person name="Henrissat B."/>
            <person name="Morin E."/>
            <person name="Kohler A."/>
            <person name="Barry K."/>
            <person name="LaButti K."/>
            <person name="Morin E."/>
            <person name="Salamov A."/>
            <person name="Lipzen A."/>
            <person name="Mereny Z."/>
            <person name="Hegedus B."/>
            <person name="Baldrian P."/>
            <person name="Stursova M."/>
            <person name="Weitz H."/>
            <person name="Taylor A."/>
            <person name="Grigoriev I.V."/>
            <person name="Nagy L.G."/>
            <person name="Martin F."/>
            <person name="Kauserud H."/>
        </authorList>
    </citation>
    <scope>NUCLEOTIDE SEQUENCE</scope>
    <source>
        <strain evidence="1">CBHHK182m</strain>
    </source>
</reference>
<comment type="caution">
    <text evidence="1">The sequence shown here is derived from an EMBL/GenBank/DDBJ whole genome shotgun (WGS) entry which is preliminary data.</text>
</comment>
<protein>
    <submittedName>
        <fullName evidence="1">Uncharacterized protein</fullName>
    </submittedName>
</protein>